<name>A0A8J3F5U4_9BACI</name>
<organism evidence="2 3">
    <name type="scientific">Gottfriedia solisilvae</name>
    <dbReference type="NCBI Taxonomy" id="1516104"/>
    <lineage>
        <taxon>Bacteria</taxon>
        <taxon>Bacillati</taxon>
        <taxon>Bacillota</taxon>
        <taxon>Bacilli</taxon>
        <taxon>Bacillales</taxon>
        <taxon>Bacillaceae</taxon>
        <taxon>Gottfriedia</taxon>
    </lineage>
</organism>
<dbReference type="EMBL" id="BMHB01000006">
    <property type="protein sequence ID" value="GGI18276.1"/>
    <property type="molecule type" value="Genomic_DNA"/>
</dbReference>
<dbReference type="SUPFAM" id="SSF51182">
    <property type="entry name" value="RmlC-like cupins"/>
    <property type="match status" value="1"/>
</dbReference>
<sequence length="98" mass="11096">MKITNIFELGSALEVDKDHVLKEFQKGSLLLINLKPQEYEYEQHDNVDEMIIAFKGSFILETESEEINIPEGSMITVPKGVKHRFGKESEGLILVAFG</sequence>
<comment type="caution">
    <text evidence="2">The sequence shown here is derived from an EMBL/GenBank/DDBJ whole genome shotgun (WGS) entry which is preliminary data.</text>
</comment>
<dbReference type="OrthoDB" id="9794183at2"/>
<keyword evidence="3" id="KW-1185">Reference proteome</keyword>
<dbReference type="InterPro" id="IPR014710">
    <property type="entry name" value="RmlC-like_jellyroll"/>
</dbReference>
<dbReference type="Proteomes" id="UP000626244">
    <property type="component" value="Unassembled WGS sequence"/>
</dbReference>
<evidence type="ECO:0000313" key="3">
    <source>
        <dbReference type="Proteomes" id="UP000626244"/>
    </source>
</evidence>
<reference evidence="3" key="1">
    <citation type="journal article" date="2019" name="Int. J. Syst. Evol. Microbiol.">
        <title>The Global Catalogue of Microorganisms (GCM) 10K type strain sequencing project: providing services to taxonomists for standard genome sequencing and annotation.</title>
        <authorList>
            <consortium name="The Broad Institute Genomics Platform"/>
            <consortium name="The Broad Institute Genome Sequencing Center for Infectious Disease"/>
            <person name="Wu L."/>
            <person name="Ma J."/>
        </authorList>
    </citation>
    <scope>NUCLEOTIDE SEQUENCE [LARGE SCALE GENOMIC DNA]</scope>
    <source>
        <strain evidence="3">CGMCC 1.14993</strain>
    </source>
</reference>
<evidence type="ECO:0000259" key="1">
    <source>
        <dbReference type="Pfam" id="PF07883"/>
    </source>
</evidence>
<dbReference type="RefSeq" id="WP_088003934.1">
    <property type="nucleotide sequence ID" value="NZ_BMHB01000006.1"/>
</dbReference>
<proteinExistence type="predicted"/>
<protein>
    <recommendedName>
        <fullName evidence="1">Cupin type-2 domain-containing protein</fullName>
    </recommendedName>
</protein>
<dbReference type="AlphaFoldDB" id="A0A8J3F5U4"/>
<accession>A0A8J3F5U4</accession>
<gene>
    <name evidence="2" type="ORF">GCM10007380_42110</name>
</gene>
<dbReference type="Pfam" id="PF07883">
    <property type="entry name" value="Cupin_2"/>
    <property type="match status" value="1"/>
</dbReference>
<dbReference type="InterPro" id="IPR013096">
    <property type="entry name" value="Cupin_2"/>
</dbReference>
<evidence type="ECO:0000313" key="2">
    <source>
        <dbReference type="EMBL" id="GGI18276.1"/>
    </source>
</evidence>
<dbReference type="InterPro" id="IPR011051">
    <property type="entry name" value="RmlC_Cupin_sf"/>
</dbReference>
<dbReference type="Gene3D" id="2.60.120.10">
    <property type="entry name" value="Jelly Rolls"/>
    <property type="match status" value="1"/>
</dbReference>
<feature type="domain" description="Cupin type-2" evidence="1">
    <location>
        <begin position="32"/>
        <end position="90"/>
    </location>
</feature>